<proteinExistence type="predicted"/>
<dbReference type="Proteomes" id="UP001454036">
    <property type="component" value="Unassembled WGS sequence"/>
</dbReference>
<evidence type="ECO:0008006" key="3">
    <source>
        <dbReference type="Google" id="ProtNLM"/>
    </source>
</evidence>
<organism evidence="1 2">
    <name type="scientific">Lithospermum erythrorhizon</name>
    <name type="common">Purple gromwell</name>
    <name type="synonym">Lithospermum officinale var. erythrorhizon</name>
    <dbReference type="NCBI Taxonomy" id="34254"/>
    <lineage>
        <taxon>Eukaryota</taxon>
        <taxon>Viridiplantae</taxon>
        <taxon>Streptophyta</taxon>
        <taxon>Embryophyta</taxon>
        <taxon>Tracheophyta</taxon>
        <taxon>Spermatophyta</taxon>
        <taxon>Magnoliopsida</taxon>
        <taxon>eudicotyledons</taxon>
        <taxon>Gunneridae</taxon>
        <taxon>Pentapetalae</taxon>
        <taxon>asterids</taxon>
        <taxon>lamiids</taxon>
        <taxon>Boraginales</taxon>
        <taxon>Boraginaceae</taxon>
        <taxon>Boraginoideae</taxon>
        <taxon>Lithospermeae</taxon>
        <taxon>Lithospermum</taxon>
    </lineage>
</organism>
<name>A0AAV3PYX2_LITER</name>
<comment type="caution">
    <text evidence="1">The sequence shown here is derived from an EMBL/GenBank/DDBJ whole genome shotgun (WGS) entry which is preliminary data.</text>
</comment>
<reference evidence="1 2" key="1">
    <citation type="submission" date="2024-01" db="EMBL/GenBank/DDBJ databases">
        <title>The complete chloroplast genome sequence of Lithospermum erythrorhizon: insights into the phylogenetic relationship among Boraginaceae species and the maternal lineages of purple gromwells.</title>
        <authorList>
            <person name="Okada T."/>
            <person name="Watanabe K."/>
        </authorList>
    </citation>
    <scope>NUCLEOTIDE SEQUENCE [LARGE SCALE GENOMIC DNA]</scope>
</reference>
<keyword evidence="2" id="KW-1185">Reference proteome</keyword>
<evidence type="ECO:0000313" key="2">
    <source>
        <dbReference type="Proteomes" id="UP001454036"/>
    </source>
</evidence>
<dbReference type="AlphaFoldDB" id="A0AAV3PYX2"/>
<protein>
    <recommendedName>
        <fullName evidence="3">Reverse transcriptase</fullName>
    </recommendedName>
</protein>
<gene>
    <name evidence="1" type="ORF">LIER_13978</name>
</gene>
<accession>A0AAV3PYX2</accession>
<dbReference type="EMBL" id="BAABME010002874">
    <property type="protein sequence ID" value="GAA0156488.1"/>
    <property type="molecule type" value="Genomic_DNA"/>
</dbReference>
<sequence>MIRDVEEKKALGGIKISRDSPCISHILFADDTIIFCKATVAEGTEVIRIIDDYEKASGQKVNHAKCSVSFSSMTDVGTKQQILGGLGMREVRDQGKYLGLPLLVGRSKR</sequence>
<evidence type="ECO:0000313" key="1">
    <source>
        <dbReference type="EMBL" id="GAA0156488.1"/>
    </source>
</evidence>